<organism evidence="2 3">
    <name type="scientific">Acetatifactor muris</name>
    <dbReference type="NCBI Taxonomy" id="879566"/>
    <lineage>
        <taxon>Bacteria</taxon>
        <taxon>Bacillati</taxon>
        <taxon>Bacillota</taxon>
        <taxon>Clostridia</taxon>
        <taxon>Lachnospirales</taxon>
        <taxon>Lachnospiraceae</taxon>
        <taxon>Acetatifactor</taxon>
    </lineage>
</organism>
<protein>
    <submittedName>
        <fullName evidence="2">PD-(D/E)XK nuclease family transposase</fullName>
    </submittedName>
</protein>
<name>A0A2K4ZF89_9FIRM</name>
<reference evidence="2 3" key="1">
    <citation type="submission" date="2018-01" db="EMBL/GenBank/DDBJ databases">
        <authorList>
            <person name="Gaut B.S."/>
            <person name="Morton B.R."/>
            <person name="Clegg M.T."/>
            <person name="Duvall M.R."/>
        </authorList>
    </citation>
    <scope>NUCLEOTIDE SEQUENCE [LARGE SCALE GENOMIC DNA]</scope>
    <source>
        <strain evidence="2">GP69</strain>
    </source>
</reference>
<dbReference type="PANTHER" id="PTHR41317:SF1">
    <property type="entry name" value="PD-(D_E)XK NUCLEASE FAMILY TRANSPOSASE"/>
    <property type="match status" value="1"/>
</dbReference>
<keyword evidence="3" id="KW-1185">Reference proteome</keyword>
<dbReference type="PANTHER" id="PTHR41317">
    <property type="entry name" value="PD-(D_E)XK NUCLEASE FAMILY TRANSPOSASE"/>
    <property type="match status" value="1"/>
</dbReference>
<dbReference type="AlphaFoldDB" id="A0A2K4ZF89"/>
<dbReference type="EMBL" id="OFSM01000008">
    <property type="protein sequence ID" value="SOY29118.1"/>
    <property type="molecule type" value="Genomic_DNA"/>
</dbReference>
<sequence length="383" mass="43986">MSENTFAPSLLPGLSKYPESSEFPLSPELPDFLSSATGPVTVRMTNDYLFRALLQSSNKALKGLIGSLLHLRPDEILSAEITNPIILGTSVDEKDFILDIKVFLNNRIILNLELQVINQHNWPERSLSYLCRSFDNLNSGDDYQQVKPAIHIGLLDFTLFEDYPEFYATYMMMNVKNYMVYSDKLRLSVIDLTHIDLATEEDKRYRIDQWATLFKATTWEEIKMIAQQNEDILAAGNAIYRLTREERIRQICEAREDYYRCQRGVQRIMEEQIAALSKQEATLKEQEATLKEQETALKEQETALKEQETALKEQETALKEQETALKEQETVLKEQENTIKEQEIALKERGDSLAEKDALIASLLAEKERLEKRLAAEQSSASS</sequence>
<proteinExistence type="predicted"/>
<evidence type="ECO:0000256" key="1">
    <source>
        <dbReference type="SAM" id="Coils"/>
    </source>
</evidence>
<dbReference type="NCBIfam" id="TIGR01784">
    <property type="entry name" value="T_den_put_tspse"/>
    <property type="match status" value="1"/>
</dbReference>
<dbReference type="Proteomes" id="UP000236311">
    <property type="component" value="Unassembled WGS sequence"/>
</dbReference>
<dbReference type="OrthoDB" id="2000698at2"/>
<evidence type="ECO:0000313" key="2">
    <source>
        <dbReference type="EMBL" id="SOY29118.1"/>
    </source>
</evidence>
<feature type="coiled-coil region" evidence="1">
    <location>
        <begin position="266"/>
        <end position="380"/>
    </location>
</feature>
<gene>
    <name evidence="2" type="ORF">AMURIS_01833</name>
</gene>
<dbReference type="Pfam" id="PF12784">
    <property type="entry name" value="PDDEXK_2"/>
    <property type="match status" value="1"/>
</dbReference>
<accession>A0A2K4ZF89</accession>
<dbReference type="InterPro" id="IPR010106">
    <property type="entry name" value="RpnA"/>
</dbReference>
<keyword evidence="1" id="KW-0175">Coiled coil</keyword>
<evidence type="ECO:0000313" key="3">
    <source>
        <dbReference type="Proteomes" id="UP000236311"/>
    </source>
</evidence>